<name>A0A8T2TGF7_CERRI</name>
<dbReference type="EMBL" id="CM035418">
    <property type="protein sequence ID" value="KAH7421682.1"/>
    <property type="molecule type" value="Genomic_DNA"/>
</dbReference>
<comment type="caution">
    <text evidence="2">The sequence shown here is derived from an EMBL/GenBank/DDBJ whole genome shotgun (WGS) entry which is preliminary data.</text>
</comment>
<dbReference type="Proteomes" id="UP000825935">
    <property type="component" value="Chromosome 13"/>
</dbReference>
<feature type="region of interest" description="Disordered" evidence="1">
    <location>
        <begin position="15"/>
        <end position="71"/>
    </location>
</feature>
<evidence type="ECO:0000256" key="1">
    <source>
        <dbReference type="SAM" id="MobiDB-lite"/>
    </source>
</evidence>
<protein>
    <submittedName>
        <fullName evidence="2">Uncharacterized protein</fullName>
    </submittedName>
</protein>
<feature type="compositionally biased region" description="Polar residues" evidence="1">
    <location>
        <begin position="59"/>
        <end position="71"/>
    </location>
</feature>
<keyword evidence="3" id="KW-1185">Reference proteome</keyword>
<feature type="region of interest" description="Disordered" evidence="1">
    <location>
        <begin position="93"/>
        <end position="143"/>
    </location>
</feature>
<gene>
    <name evidence="2" type="ORF">KP509_13G070900</name>
</gene>
<evidence type="ECO:0000313" key="3">
    <source>
        <dbReference type="Proteomes" id="UP000825935"/>
    </source>
</evidence>
<dbReference type="AlphaFoldDB" id="A0A8T2TGF7"/>
<feature type="compositionally biased region" description="Basic and acidic residues" evidence="1">
    <location>
        <begin position="25"/>
        <end position="37"/>
    </location>
</feature>
<organism evidence="2 3">
    <name type="scientific">Ceratopteris richardii</name>
    <name type="common">Triangle waterfern</name>
    <dbReference type="NCBI Taxonomy" id="49495"/>
    <lineage>
        <taxon>Eukaryota</taxon>
        <taxon>Viridiplantae</taxon>
        <taxon>Streptophyta</taxon>
        <taxon>Embryophyta</taxon>
        <taxon>Tracheophyta</taxon>
        <taxon>Polypodiopsida</taxon>
        <taxon>Polypodiidae</taxon>
        <taxon>Polypodiales</taxon>
        <taxon>Pteridineae</taxon>
        <taxon>Pteridaceae</taxon>
        <taxon>Parkerioideae</taxon>
        <taxon>Ceratopteris</taxon>
    </lineage>
</organism>
<evidence type="ECO:0000313" key="2">
    <source>
        <dbReference type="EMBL" id="KAH7421682.1"/>
    </source>
</evidence>
<feature type="compositionally biased region" description="Polar residues" evidence="1">
    <location>
        <begin position="102"/>
        <end position="111"/>
    </location>
</feature>
<sequence>MNPFEVLLDNVFNPFEEGSSVYAGKENEDPNRGKADQSKAVPHPNHDNSGWTLVKNKGNRGNESPSFTNEDASFEAQLNHVDQMQLDNMCPIQAQDEDLESVPNTQVQMEDTGTPPPPTIVPKRKELPRSVLAVKKPTKNSRK</sequence>
<proteinExistence type="predicted"/>
<accession>A0A8T2TGF7</accession>
<reference evidence="2" key="1">
    <citation type="submission" date="2021-08" db="EMBL/GenBank/DDBJ databases">
        <title>WGS assembly of Ceratopteris richardii.</title>
        <authorList>
            <person name="Marchant D.B."/>
            <person name="Chen G."/>
            <person name="Jenkins J."/>
            <person name="Shu S."/>
            <person name="Leebens-Mack J."/>
            <person name="Grimwood J."/>
            <person name="Schmutz J."/>
            <person name="Soltis P."/>
            <person name="Soltis D."/>
            <person name="Chen Z.-H."/>
        </authorList>
    </citation>
    <scope>NUCLEOTIDE SEQUENCE</scope>
    <source>
        <strain evidence="2">Whitten #5841</strain>
        <tissue evidence="2">Leaf</tissue>
    </source>
</reference>